<keyword evidence="5" id="KW-1185">Reference proteome</keyword>
<feature type="transmembrane region" description="Helical" evidence="3">
    <location>
        <begin position="55"/>
        <end position="73"/>
    </location>
</feature>
<protein>
    <recommendedName>
        <fullName evidence="2">Biotin transporter</fullName>
    </recommendedName>
</protein>
<dbReference type="Gene3D" id="1.10.1760.20">
    <property type="match status" value="1"/>
</dbReference>
<gene>
    <name evidence="4" type="ORF">CXY01_17340</name>
</gene>
<dbReference type="AlphaFoldDB" id="A0A510V2V4"/>
<dbReference type="OrthoDB" id="9803495at2"/>
<dbReference type="RefSeq" id="WP_146927022.1">
    <property type="nucleotide sequence ID" value="NZ_BJUB01000004.1"/>
</dbReference>
<keyword evidence="2" id="KW-0813">Transport</keyword>
<feature type="transmembrane region" description="Helical" evidence="3">
    <location>
        <begin position="30"/>
        <end position="49"/>
    </location>
</feature>
<evidence type="ECO:0000256" key="1">
    <source>
        <dbReference type="ARBA" id="ARBA00010692"/>
    </source>
</evidence>
<evidence type="ECO:0000313" key="4">
    <source>
        <dbReference type="EMBL" id="GEK21214.1"/>
    </source>
</evidence>
<proteinExistence type="inferred from homology"/>
<keyword evidence="2 3" id="KW-0472">Membrane</keyword>
<feature type="transmembrane region" description="Helical" evidence="3">
    <location>
        <begin position="80"/>
        <end position="105"/>
    </location>
</feature>
<dbReference type="PANTHER" id="PTHR34295">
    <property type="entry name" value="BIOTIN TRANSPORTER BIOY"/>
    <property type="match status" value="1"/>
</dbReference>
<name>A0A510V2V4_9CELL</name>
<dbReference type="GO" id="GO:0015225">
    <property type="term" value="F:biotin transmembrane transporter activity"/>
    <property type="evidence" value="ECO:0007669"/>
    <property type="project" value="UniProtKB-UniRule"/>
</dbReference>
<reference evidence="4 5" key="1">
    <citation type="submission" date="2019-07" db="EMBL/GenBank/DDBJ databases">
        <title>Whole genome shotgun sequence of Cellulomonas xylanilytica NBRC 101102.</title>
        <authorList>
            <person name="Hosoyama A."/>
            <person name="Uohara A."/>
            <person name="Ohji S."/>
            <person name="Ichikawa N."/>
        </authorList>
    </citation>
    <scope>NUCLEOTIDE SEQUENCE [LARGE SCALE GENOMIC DNA]</scope>
    <source>
        <strain evidence="4 5">NBRC 101102</strain>
    </source>
</reference>
<dbReference type="PANTHER" id="PTHR34295:SF1">
    <property type="entry name" value="BIOTIN TRANSPORTER BIOY"/>
    <property type="match status" value="1"/>
</dbReference>
<feature type="transmembrane region" description="Helical" evidence="3">
    <location>
        <begin position="160"/>
        <end position="184"/>
    </location>
</feature>
<keyword evidence="3" id="KW-0812">Transmembrane</keyword>
<dbReference type="PIRSF" id="PIRSF016661">
    <property type="entry name" value="BioY"/>
    <property type="match status" value="1"/>
</dbReference>
<dbReference type="GO" id="GO:0005886">
    <property type="term" value="C:plasma membrane"/>
    <property type="evidence" value="ECO:0007669"/>
    <property type="project" value="UniProtKB-SubCell"/>
</dbReference>
<feature type="transmembrane region" description="Helical" evidence="3">
    <location>
        <begin position="204"/>
        <end position="221"/>
    </location>
</feature>
<comment type="subcellular location">
    <subcellularLocation>
        <location evidence="2">Cell membrane</location>
        <topology evidence="2">Multi-pass membrane protein</topology>
    </subcellularLocation>
</comment>
<evidence type="ECO:0000256" key="3">
    <source>
        <dbReference type="SAM" id="Phobius"/>
    </source>
</evidence>
<dbReference type="InterPro" id="IPR003784">
    <property type="entry name" value="BioY"/>
</dbReference>
<comment type="similarity">
    <text evidence="1 2">Belongs to the BioY family.</text>
</comment>
<sequence length="229" mass="23012">MTSAPDNETAAAPAVALPAPIARSSVSTDVALISTFAAFIAVCAILPGIPTGSGVPITLQTFAVILAGLVLGWRRGGLATLLYVVLGLAGLPIFSGGVGGVAVLAGPSVGYLLAFPFAAALAGVFGGLALRGADRLMASSFAGRFGDGIGRAPSAWRYPLLVVAGLGASFLTIHPAGIAGLMVRLGISLPEAFAIDVVYWPGDVLKNLAAAAVAVAIFKAFPDMLRSRR</sequence>
<evidence type="ECO:0000313" key="5">
    <source>
        <dbReference type="Proteomes" id="UP000321118"/>
    </source>
</evidence>
<dbReference type="EMBL" id="BJUB01000004">
    <property type="protein sequence ID" value="GEK21214.1"/>
    <property type="molecule type" value="Genomic_DNA"/>
</dbReference>
<dbReference type="Proteomes" id="UP000321118">
    <property type="component" value="Unassembled WGS sequence"/>
</dbReference>
<dbReference type="Pfam" id="PF02632">
    <property type="entry name" value="BioY"/>
    <property type="match status" value="1"/>
</dbReference>
<evidence type="ECO:0000256" key="2">
    <source>
        <dbReference type="PIRNR" id="PIRNR016661"/>
    </source>
</evidence>
<accession>A0A510V2V4</accession>
<feature type="transmembrane region" description="Helical" evidence="3">
    <location>
        <begin position="111"/>
        <end position="130"/>
    </location>
</feature>
<comment type="caution">
    <text evidence="4">The sequence shown here is derived from an EMBL/GenBank/DDBJ whole genome shotgun (WGS) entry which is preliminary data.</text>
</comment>
<keyword evidence="3" id="KW-1133">Transmembrane helix</keyword>
<keyword evidence="2" id="KW-1003">Cell membrane</keyword>
<organism evidence="4 5">
    <name type="scientific">Cellulomonas xylanilytica</name>
    <dbReference type="NCBI Taxonomy" id="233583"/>
    <lineage>
        <taxon>Bacteria</taxon>
        <taxon>Bacillati</taxon>
        <taxon>Actinomycetota</taxon>
        <taxon>Actinomycetes</taxon>
        <taxon>Micrococcales</taxon>
        <taxon>Cellulomonadaceae</taxon>
        <taxon>Cellulomonas</taxon>
    </lineage>
</organism>